<dbReference type="CDD" id="cd22265">
    <property type="entry name" value="UDM1_RNF168"/>
    <property type="match status" value="1"/>
</dbReference>
<proteinExistence type="predicted"/>
<keyword evidence="2" id="KW-0472">Membrane</keyword>
<dbReference type="AlphaFoldDB" id="A0AAN7ARG8"/>
<feature type="compositionally biased region" description="Polar residues" evidence="1">
    <location>
        <begin position="1"/>
        <end position="25"/>
    </location>
</feature>
<protein>
    <submittedName>
        <fullName evidence="3">PEX26 peroxisomal biogenesis factor 26</fullName>
    </submittedName>
</protein>
<feature type="compositionally biased region" description="Low complexity" evidence="1">
    <location>
        <begin position="26"/>
        <end position="46"/>
    </location>
</feature>
<sequence>MAPSSNRSSVVGSEPNGNGNHTNLLSSSISSLSSSMNSPRPSSSSSHITKTYRQASTLFLTRRLPEALSTVLPLVSPVPQAESDPNGPFDPAPAAKASRSSRIKVWSLYLTILNAILELDSDEGKAAFGTAEWRALCHKVRDGEIWEEVVKNGYHGVDGDVDADVVINLATILLAHAKTQNLTQTRLETYLSYSPSPLPTQLDFSRSNSRPPHLRERSNSIASRNGGNGTDTPRDLASRLKLLELYTLHVLPRNQEWVYAKEFISVSPILDDERREAFLQALESLQEEQKEFERIEEEKRKANEERIKRDIEEARRLRAENEERERKRLEEERQKREREEKERKEKIAGKKKSKVTEGDFGLDDGASVGSGTSSGTAKPKRKGGLAKVPPSSVKKGGGAKMPVGGPAGGKPRRESDGTMTLANRATMVLGNLKGAVDQIAAAWQMNPFAMYRFLAFIIGLVVVFGRKKTRERVMRLMGVAWAKVAATAGMGTKVSYI</sequence>
<keyword evidence="2" id="KW-1133">Transmembrane helix</keyword>
<keyword evidence="2" id="KW-0812">Transmembrane</keyword>
<comment type="caution">
    <text evidence="3">The sequence shown here is derived from an EMBL/GenBank/DDBJ whole genome shotgun (WGS) entry which is preliminary data.</text>
</comment>
<feature type="region of interest" description="Disordered" evidence="1">
    <location>
        <begin position="201"/>
        <end position="233"/>
    </location>
</feature>
<organism evidence="3 4">
    <name type="scientific">Triangularia verruculosa</name>
    <dbReference type="NCBI Taxonomy" id="2587418"/>
    <lineage>
        <taxon>Eukaryota</taxon>
        <taxon>Fungi</taxon>
        <taxon>Dikarya</taxon>
        <taxon>Ascomycota</taxon>
        <taxon>Pezizomycotina</taxon>
        <taxon>Sordariomycetes</taxon>
        <taxon>Sordariomycetidae</taxon>
        <taxon>Sordariales</taxon>
        <taxon>Podosporaceae</taxon>
        <taxon>Triangularia</taxon>
    </lineage>
</organism>
<evidence type="ECO:0000313" key="3">
    <source>
        <dbReference type="EMBL" id="KAK4196628.1"/>
    </source>
</evidence>
<feature type="compositionally biased region" description="Basic and acidic residues" evidence="1">
    <location>
        <begin position="319"/>
        <end position="348"/>
    </location>
</feature>
<keyword evidence="4" id="KW-1185">Reference proteome</keyword>
<name>A0AAN7ARG8_9PEZI</name>
<dbReference type="EMBL" id="MU863980">
    <property type="protein sequence ID" value="KAK4196628.1"/>
    <property type="molecule type" value="Genomic_DNA"/>
</dbReference>
<feature type="transmembrane region" description="Helical" evidence="2">
    <location>
        <begin position="448"/>
        <end position="465"/>
    </location>
</feature>
<feature type="region of interest" description="Disordered" evidence="1">
    <location>
        <begin position="319"/>
        <end position="417"/>
    </location>
</feature>
<accession>A0AAN7ARG8</accession>
<reference evidence="3" key="2">
    <citation type="submission" date="2023-05" db="EMBL/GenBank/DDBJ databases">
        <authorList>
            <consortium name="Lawrence Berkeley National Laboratory"/>
            <person name="Steindorff A."/>
            <person name="Hensen N."/>
            <person name="Bonometti L."/>
            <person name="Westerberg I."/>
            <person name="Brannstrom I.O."/>
            <person name="Guillou S."/>
            <person name="Cros-Aarteil S."/>
            <person name="Calhoun S."/>
            <person name="Haridas S."/>
            <person name="Kuo A."/>
            <person name="Mondo S."/>
            <person name="Pangilinan J."/>
            <person name="Riley R."/>
            <person name="Labutti K."/>
            <person name="Andreopoulos B."/>
            <person name="Lipzen A."/>
            <person name="Chen C."/>
            <person name="Yanf M."/>
            <person name="Daum C."/>
            <person name="Ng V."/>
            <person name="Clum A."/>
            <person name="Ohm R."/>
            <person name="Martin F."/>
            <person name="Silar P."/>
            <person name="Natvig D."/>
            <person name="Lalanne C."/>
            <person name="Gautier V."/>
            <person name="Ament-Velasquez S.L."/>
            <person name="Kruys A."/>
            <person name="Hutchinson M.I."/>
            <person name="Powell A.J."/>
            <person name="Barry K."/>
            <person name="Miller A.N."/>
            <person name="Grigoriev I.V."/>
            <person name="Debuchy R."/>
            <person name="Gladieux P."/>
            <person name="Thoren M.H."/>
            <person name="Johannesson H."/>
        </authorList>
    </citation>
    <scope>NUCLEOTIDE SEQUENCE</scope>
    <source>
        <strain evidence="3">CBS 315.58</strain>
    </source>
</reference>
<evidence type="ECO:0000256" key="2">
    <source>
        <dbReference type="SAM" id="Phobius"/>
    </source>
</evidence>
<evidence type="ECO:0000256" key="1">
    <source>
        <dbReference type="SAM" id="MobiDB-lite"/>
    </source>
</evidence>
<evidence type="ECO:0000313" key="4">
    <source>
        <dbReference type="Proteomes" id="UP001303160"/>
    </source>
</evidence>
<gene>
    <name evidence="3" type="ORF">QBC40DRAFT_233993</name>
</gene>
<feature type="region of interest" description="Disordered" evidence="1">
    <location>
        <begin position="1"/>
        <end position="49"/>
    </location>
</feature>
<reference evidence="3" key="1">
    <citation type="journal article" date="2023" name="Mol. Phylogenet. Evol.">
        <title>Genome-scale phylogeny and comparative genomics of the fungal order Sordariales.</title>
        <authorList>
            <person name="Hensen N."/>
            <person name="Bonometti L."/>
            <person name="Westerberg I."/>
            <person name="Brannstrom I.O."/>
            <person name="Guillou S."/>
            <person name="Cros-Aarteil S."/>
            <person name="Calhoun S."/>
            <person name="Haridas S."/>
            <person name="Kuo A."/>
            <person name="Mondo S."/>
            <person name="Pangilinan J."/>
            <person name="Riley R."/>
            <person name="LaButti K."/>
            <person name="Andreopoulos B."/>
            <person name="Lipzen A."/>
            <person name="Chen C."/>
            <person name="Yan M."/>
            <person name="Daum C."/>
            <person name="Ng V."/>
            <person name="Clum A."/>
            <person name="Steindorff A."/>
            <person name="Ohm R.A."/>
            <person name="Martin F."/>
            <person name="Silar P."/>
            <person name="Natvig D.O."/>
            <person name="Lalanne C."/>
            <person name="Gautier V."/>
            <person name="Ament-Velasquez S.L."/>
            <person name="Kruys A."/>
            <person name="Hutchinson M.I."/>
            <person name="Powell A.J."/>
            <person name="Barry K."/>
            <person name="Miller A.N."/>
            <person name="Grigoriev I.V."/>
            <person name="Debuchy R."/>
            <person name="Gladieux P."/>
            <person name="Hiltunen Thoren M."/>
            <person name="Johannesson H."/>
        </authorList>
    </citation>
    <scope>NUCLEOTIDE SEQUENCE</scope>
    <source>
        <strain evidence="3">CBS 315.58</strain>
    </source>
</reference>
<dbReference type="Proteomes" id="UP001303160">
    <property type="component" value="Unassembled WGS sequence"/>
</dbReference>
<feature type="compositionally biased region" description="Low complexity" evidence="1">
    <location>
        <begin position="365"/>
        <end position="377"/>
    </location>
</feature>